<dbReference type="AlphaFoldDB" id="A0AB34JGD0"/>
<proteinExistence type="inferred from homology"/>
<dbReference type="Gene3D" id="1.10.287.110">
    <property type="entry name" value="DnaJ domain"/>
    <property type="match status" value="1"/>
</dbReference>
<dbReference type="SUPFAM" id="SSF46565">
    <property type="entry name" value="Chaperone J-domain"/>
    <property type="match status" value="1"/>
</dbReference>
<evidence type="ECO:0000313" key="5">
    <source>
        <dbReference type="Proteomes" id="UP001515480"/>
    </source>
</evidence>
<sequence length="193" mass="21572">MLGMRRLIALQPRLPPCRLGFCSRAGVDYFALLGAERRFDLDPSTLHASYRERMAGSHPDRFGSQGSEAVQEASEHSSKITEAYNVLRYPHHRAMHLLSLLGVPLTEETSGEELGPDFLAEVMEVREQLADEALDQAALLRLRGANQKVIDEVSAGLTDAFGHSDLALARRLTARLQYLYRIEENIRARLDAT</sequence>
<dbReference type="GO" id="GO:0044571">
    <property type="term" value="P:[2Fe-2S] cluster assembly"/>
    <property type="evidence" value="ECO:0007669"/>
    <property type="project" value="InterPro"/>
</dbReference>
<evidence type="ECO:0000259" key="3">
    <source>
        <dbReference type="PROSITE" id="PS50076"/>
    </source>
</evidence>
<organism evidence="4 5">
    <name type="scientific">Prymnesium parvum</name>
    <name type="common">Toxic golden alga</name>
    <dbReference type="NCBI Taxonomy" id="97485"/>
    <lineage>
        <taxon>Eukaryota</taxon>
        <taxon>Haptista</taxon>
        <taxon>Haptophyta</taxon>
        <taxon>Prymnesiophyceae</taxon>
        <taxon>Prymnesiales</taxon>
        <taxon>Prymnesiaceae</taxon>
        <taxon>Prymnesium</taxon>
    </lineage>
</organism>
<gene>
    <name evidence="4" type="ORF">AB1Y20_022610</name>
</gene>
<dbReference type="InterPro" id="IPR036386">
    <property type="entry name" value="HscB_C_sf"/>
</dbReference>
<feature type="domain" description="J" evidence="3">
    <location>
        <begin position="28"/>
        <end position="100"/>
    </location>
</feature>
<name>A0AB34JGD0_PRYPA</name>
<evidence type="ECO:0000256" key="2">
    <source>
        <dbReference type="ARBA" id="ARBA00023186"/>
    </source>
</evidence>
<dbReference type="CDD" id="cd06257">
    <property type="entry name" value="DnaJ"/>
    <property type="match status" value="1"/>
</dbReference>
<accession>A0AB34JGD0</accession>
<comment type="similarity">
    <text evidence="1">Belongs to the HscB family.</text>
</comment>
<dbReference type="NCBIfam" id="TIGR00714">
    <property type="entry name" value="hscB"/>
    <property type="match status" value="1"/>
</dbReference>
<keyword evidence="2" id="KW-0143">Chaperone</keyword>
<dbReference type="SMART" id="SM00271">
    <property type="entry name" value="DnaJ"/>
    <property type="match status" value="1"/>
</dbReference>
<protein>
    <recommendedName>
        <fullName evidence="3">J domain-containing protein</fullName>
    </recommendedName>
</protein>
<dbReference type="GO" id="GO:0005739">
    <property type="term" value="C:mitochondrion"/>
    <property type="evidence" value="ECO:0007669"/>
    <property type="project" value="TreeGrafter"/>
</dbReference>
<keyword evidence="5" id="KW-1185">Reference proteome</keyword>
<dbReference type="InterPro" id="IPR009073">
    <property type="entry name" value="HscB_oligo_C"/>
</dbReference>
<dbReference type="InterPro" id="IPR004640">
    <property type="entry name" value="HscB"/>
</dbReference>
<comment type="caution">
    <text evidence="4">The sequence shown here is derived from an EMBL/GenBank/DDBJ whole genome shotgun (WGS) entry which is preliminary data.</text>
</comment>
<dbReference type="Pfam" id="PF07743">
    <property type="entry name" value="HSCB_C"/>
    <property type="match status" value="1"/>
</dbReference>
<evidence type="ECO:0000256" key="1">
    <source>
        <dbReference type="ARBA" id="ARBA00010476"/>
    </source>
</evidence>
<dbReference type="GO" id="GO:0051087">
    <property type="term" value="F:protein-folding chaperone binding"/>
    <property type="evidence" value="ECO:0007669"/>
    <property type="project" value="InterPro"/>
</dbReference>
<dbReference type="Gene3D" id="1.20.1280.20">
    <property type="entry name" value="HscB, C-terminal domain"/>
    <property type="match status" value="1"/>
</dbReference>
<dbReference type="SUPFAM" id="SSF47144">
    <property type="entry name" value="HSC20 (HSCB), C-terminal oligomerisation domain"/>
    <property type="match status" value="1"/>
</dbReference>
<evidence type="ECO:0000313" key="4">
    <source>
        <dbReference type="EMBL" id="KAL1521055.1"/>
    </source>
</evidence>
<dbReference type="EMBL" id="JBGBPQ010000008">
    <property type="protein sequence ID" value="KAL1521055.1"/>
    <property type="molecule type" value="Genomic_DNA"/>
</dbReference>
<dbReference type="PANTHER" id="PTHR14021:SF15">
    <property type="entry name" value="IRON-SULFUR CLUSTER CO-CHAPERONE PROTEIN HSCB"/>
    <property type="match status" value="1"/>
</dbReference>
<dbReference type="GO" id="GO:0051259">
    <property type="term" value="P:protein complex oligomerization"/>
    <property type="evidence" value="ECO:0007669"/>
    <property type="project" value="InterPro"/>
</dbReference>
<dbReference type="PROSITE" id="PS50076">
    <property type="entry name" value="DNAJ_2"/>
    <property type="match status" value="1"/>
</dbReference>
<dbReference type="InterPro" id="IPR036869">
    <property type="entry name" value="J_dom_sf"/>
</dbReference>
<dbReference type="Proteomes" id="UP001515480">
    <property type="component" value="Unassembled WGS sequence"/>
</dbReference>
<dbReference type="PANTHER" id="PTHR14021">
    <property type="entry name" value="IRON-SULFUR CLUSTER CO-CHAPERONE PROTEIN HSCB"/>
    <property type="match status" value="1"/>
</dbReference>
<reference evidence="4 5" key="1">
    <citation type="journal article" date="2024" name="Science">
        <title>Giant polyketide synthase enzymes in the biosynthesis of giant marine polyether toxins.</title>
        <authorList>
            <person name="Fallon T.R."/>
            <person name="Shende V.V."/>
            <person name="Wierzbicki I.H."/>
            <person name="Pendleton A.L."/>
            <person name="Watervoot N.F."/>
            <person name="Auber R.P."/>
            <person name="Gonzalez D.J."/>
            <person name="Wisecaver J.H."/>
            <person name="Moore B.S."/>
        </authorList>
    </citation>
    <scope>NUCLEOTIDE SEQUENCE [LARGE SCALE GENOMIC DNA]</scope>
    <source>
        <strain evidence="4 5">12B1</strain>
    </source>
</reference>
<dbReference type="GO" id="GO:0001671">
    <property type="term" value="F:ATPase activator activity"/>
    <property type="evidence" value="ECO:0007669"/>
    <property type="project" value="InterPro"/>
</dbReference>
<dbReference type="InterPro" id="IPR001623">
    <property type="entry name" value="DnaJ_domain"/>
</dbReference>